<proteinExistence type="predicted"/>
<dbReference type="PROSITE" id="PS50082">
    <property type="entry name" value="WD_REPEATS_2"/>
    <property type="match status" value="1"/>
</dbReference>
<dbReference type="Gene3D" id="2.130.10.10">
    <property type="entry name" value="YVTN repeat-like/Quinoprotein amine dehydrogenase"/>
    <property type="match status" value="1"/>
</dbReference>
<evidence type="ECO:0000313" key="4">
    <source>
        <dbReference type="EMBL" id="CAK0786849.1"/>
    </source>
</evidence>
<keyword evidence="2" id="KW-0677">Repeat</keyword>
<dbReference type="InterPro" id="IPR019775">
    <property type="entry name" value="WD40_repeat_CS"/>
</dbReference>
<dbReference type="Proteomes" id="UP001314263">
    <property type="component" value="Unassembled WGS sequence"/>
</dbReference>
<dbReference type="PROSITE" id="PS00678">
    <property type="entry name" value="WD_REPEATS_1"/>
    <property type="match status" value="1"/>
</dbReference>
<evidence type="ECO:0000256" key="2">
    <source>
        <dbReference type="ARBA" id="ARBA00022737"/>
    </source>
</evidence>
<dbReference type="InterPro" id="IPR036322">
    <property type="entry name" value="WD40_repeat_dom_sf"/>
</dbReference>
<feature type="repeat" description="WD" evidence="3">
    <location>
        <begin position="137"/>
        <end position="176"/>
    </location>
</feature>
<dbReference type="SUPFAM" id="SSF50978">
    <property type="entry name" value="WD40 repeat-like"/>
    <property type="match status" value="1"/>
</dbReference>
<dbReference type="InterPro" id="IPR015943">
    <property type="entry name" value="WD40/YVTN_repeat-like_dom_sf"/>
</dbReference>
<dbReference type="InterPro" id="IPR001680">
    <property type="entry name" value="WD40_rpt"/>
</dbReference>
<evidence type="ECO:0000256" key="1">
    <source>
        <dbReference type="ARBA" id="ARBA00022574"/>
    </source>
</evidence>
<evidence type="ECO:0000313" key="5">
    <source>
        <dbReference type="Proteomes" id="UP001314263"/>
    </source>
</evidence>
<dbReference type="Pfam" id="PF00400">
    <property type="entry name" value="WD40"/>
    <property type="match status" value="2"/>
</dbReference>
<dbReference type="PANTHER" id="PTHR22844">
    <property type="entry name" value="F-BOX AND WD40 DOMAIN PROTEIN"/>
    <property type="match status" value="1"/>
</dbReference>
<comment type="caution">
    <text evidence="4">The sequence shown here is derived from an EMBL/GenBank/DDBJ whole genome shotgun (WGS) entry which is preliminary data.</text>
</comment>
<keyword evidence="5" id="KW-1185">Reference proteome</keyword>
<dbReference type="AlphaFoldDB" id="A0AAV1IIB5"/>
<keyword evidence="1 3" id="KW-0853">WD repeat</keyword>
<organism evidence="4 5">
    <name type="scientific">Coccomyxa viridis</name>
    <dbReference type="NCBI Taxonomy" id="1274662"/>
    <lineage>
        <taxon>Eukaryota</taxon>
        <taxon>Viridiplantae</taxon>
        <taxon>Chlorophyta</taxon>
        <taxon>core chlorophytes</taxon>
        <taxon>Trebouxiophyceae</taxon>
        <taxon>Trebouxiophyceae incertae sedis</taxon>
        <taxon>Coccomyxaceae</taxon>
        <taxon>Coccomyxa</taxon>
    </lineage>
</organism>
<evidence type="ECO:0000256" key="3">
    <source>
        <dbReference type="PROSITE-ProRule" id="PRU00221"/>
    </source>
</evidence>
<sequence length="254" mass="27252">MLWQCIYSAEVTSSVKGASNPPLIASRAVQGSSSQHCQVSTVQAAGSTACESDFVPLPVPDLADTTGVLRSAGCSTLRQWDLTRAVPRLVRDVKLEKGDIMGIATRKGFVYTCGADGSMRSWKIGKKGELEPGRAREKAHKDRVTALLARAGFLYSASYDGSVKMWDADTMELVQAIPRAHEGGRVNCATIGADGNLYTGGDDKLVRRWRLGTLCEPAHSALYCHNYSVRALAAGPIDTLVSGDSSGEVAFWRI</sequence>
<dbReference type="SMART" id="SM00320">
    <property type="entry name" value="WD40"/>
    <property type="match status" value="4"/>
</dbReference>
<dbReference type="EMBL" id="CAUYUE010000015">
    <property type="protein sequence ID" value="CAK0786849.1"/>
    <property type="molecule type" value="Genomic_DNA"/>
</dbReference>
<protein>
    <submittedName>
        <fullName evidence="4">Uncharacterized protein</fullName>
    </submittedName>
</protein>
<dbReference type="PANTHER" id="PTHR22844:SF387">
    <property type="entry name" value="F3I6.5 PROTEIN"/>
    <property type="match status" value="1"/>
</dbReference>
<reference evidence="4 5" key="1">
    <citation type="submission" date="2023-10" db="EMBL/GenBank/DDBJ databases">
        <authorList>
            <person name="Maclean D."/>
            <person name="Macfadyen A."/>
        </authorList>
    </citation>
    <scope>NUCLEOTIDE SEQUENCE [LARGE SCALE GENOMIC DNA]</scope>
</reference>
<dbReference type="InterPro" id="IPR045182">
    <property type="entry name" value="JINGUBANG-like"/>
</dbReference>
<gene>
    <name evidence="4" type="ORF">CVIRNUC_010063</name>
</gene>
<accession>A0AAV1IIB5</accession>
<name>A0AAV1IIB5_9CHLO</name>